<protein>
    <recommendedName>
        <fullName evidence="7">Copper amine oxidase</fullName>
    </recommendedName>
</protein>
<evidence type="ECO:0000259" key="2">
    <source>
        <dbReference type="Pfam" id="PF07833"/>
    </source>
</evidence>
<feature type="chain" id="PRO_5038420124" description="Copper amine oxidase" evidence="1">
    <location>
        <begin position="26"/>
        <end position="365"/>
    </location>
</feature>
<dbReference type="EMBL" id="CP014167">
    <property type="protein sequence ID" value="ANS76268.1"/>
    <property type="molecule type" value="Genomic_DNA"/>
</dbReference>
<dbReference type="STRING" id="1462996.AWM70_18150"/>
<dbReference type="SUPFAM" id="SSF55383">
    <property type="entry name" value="Copper amine oxidase, domain N"/>
    <property type="match status" value="1"/>
</dbReference>
<feature type="signal peptide" evidence="1">
    <location>
        <begin position="1"/>
        <end position="25"/>
    </location>
</feature>
<keyword evidence="1" id="KW-0732">Signal</keyword>
<dbReference type="KEGG" id="pyg:AWM70_18150"/>
<dbReference type="Pfam" id="PF07833">
    <property type="entry name" value="Cu_amine_oxidN1"/>
    <property type="match status" value="1"/>
</dbReference>
<dbReference type="AlphaFoldDB" id="A0A1B1N493"/>
<proteinExistence type="predicted"/>
<dbReference type="Pfam" id="PF13739">
    <property type="entry name" value="PdaC"/>
    <property type="match status" value="1"/>
</dbReference>
<organism evidence="5 6">
    <name type="scientific">Paenibacillus yonginensis</name>
    <dbReference type="NCBI Taxonomy" id="1462996"/>
    <lineage>
        <taxon>Bacteria</taxon>
        <taxon>Bacillati</taxon>
        <taxon>Bacillota</taxon>
        <taxon>Bacilli</taxon>
        <taxon>Bacillales</taxon>
        <taxon>Paenibacillaceae</taxon>
        <taxon>Paenibacillus</taxon>
    </lineage>
</organism>
<name>A0A1B1N493_9BACL</name>
<dbReference type="Proteomes" id="UP000092573">
    <property type="component" value="Chromosome"/>
</dbReference>
<sequence length="365" mass="39814">MNRNQKWTGALLAAALLFGAGAGSAEFAAAASSKAAPAVQAPAAFNLKLNGKQLARKALAGQEGSLVPLAAIRDGLGLKVSYEPKTKTYQITRGNISVKLVPSGYGTVQTVINGAKSYTGYEWVNKQGYNYVSVHLLTDSLGYRAGWDNATKTVNLVPLQLNNMKVTVQTLSQSDKVTNIQIEYPVISGLTNAEVQQQINKRFKDWADAYLQDSLKRSKDLGPGPQGAKNEFDMNYLVTYNRNGYISFRMLNYDYTGGAHGMSGLEGITIRLSDGKQIELANLLKANPDYLKVVDKTVAAKLKKDPGYFGGFTTAGDKPDFYLKDDGIVVFFQLYEYLPYAAGFPEYYIPFSALLPNGASPFEEQ</sequence>
<dbReference type="InterPro" id="IPR036582">
    <property type="entry name" value="Mao_N_sf"/>
</dbReference>
<dbReference type="InterPro" id="IPR037126">
    <property type="entry name" value="PdaC/RsiV-like_sf"/>
</dbReference>
<dbReference type="Gene3D" id="3.30.457.10">
    <property type="entry name" value="Copper amine oxidase-like, N-terminal domain"/>
    <property type="match status" value="1"/>
</dbReference>
<reference evidence="5 6" key="1">
    <citation type="submission" date="2016-01" db="EMBL/GenBank/DDBJ databases">
        <title>Complete Genome Sequence of Paenibacillus yonginensis DCY84, a novel Plant Growth-Promoting Bacteria with Elicitation of Induced Systemic Resistance.</title>
        <authorList>
            <person name="Kim Y.J."/>
            <person name="Yang D.C."/>
            <person name="Sukweenadhi J."/>
        </authorList>
    </citation>
    <scope>NUCLEOTIDE SEQUENCE [LARGE SCALE GENOMIC DNA]</scope>
    <source>
        <strain evidence="5 6">DCY84</strain>
    </source>
</reference>
<feature type="domain" description="Deacetylase PdaC" evidence="4">
    <location>
        <begin position="173"/>
        <end position="263"/>
    </location>
</feature>
<evidence type="ECO:0000256" key="1">
    <source>
        <dbReference type="SAM" id="SignalP"/>
    </source>
</evidence>
<gene>
    <name evidence="5" type="ORF">AWM70_18150</name>
</gene>
<keyword evidence="6" id="KW-1185">Reference proteome</keyword>
<accession>A0A1B1N493</accession>
<evidence type="ECO:0000259" key="4">
    <source>
        <dbReference type="Pfam" id="PF13739"/>
    </source>
</evidence>
<dbReference type="Gene3D" id="3.30.565.40">
    <property type="entry name" value="Fervidobacterium nodosum Rt17-B1 like"/>
    <property type="match status" value="1"/>
</dbReference>
<dbReference type="RefSeq" id="WP_068698748.1">
    <property type="nucleotide sequence ID" value="NZ_CP014167.1"/>
</dbReference>
<evidence type="ECO:0000313" key="5">
    <source>
        <dbReference type="EMBL" id="ANS76268.1"/>
    </source>
</evidence>
<feature type="domain" description="DUF3298" evidence="3">
    <location>
        <begin position="282"/>
        <end position="352"/>
    </location>
</feature>
<dbReference type="InterPro" id="IPR012854">
    <property type="entry name" value="Cu_amine_oxidase-like_N"/>
</dbReference>
<dbReference type="Pfam" id="PF11738">
    <property type="entry name" value="DUF3298"/>
    <property type="match status" value="1"/>
</dbReference>
<evidence type="ECO:0000313" key="6">
    <source>
        <dbReference type="Proteomes" id="UP000092573"/>
    </source>
</evidence>
<evidence type="ECO:0000259" key="3">
    <source>
        <dbReference type="Pfam" id="PF11738"/>
    </source>
</evidence>
<dbReference type="Gene3D" id="3.90.640.20">
    <property type="entry name" value="Heat-shock cognate protein, ATPase"/>
    <property type="match status" value="1"/>
</dbReference>
<feature type="domain" description="Copper amine oxidase-like N-terminal" evidence="2">
    <location>
        <begin position="49"/>
        <end position="155"/>
    </location>
</feature>
<dbReference type="InterPro" id="IPR025303">
    <property type="entry name" value="PdaC"/>
</dbReference>
<dbReference type="InterPro" id="IPR021729">
    <property type="entry name" value="DUF3298"/>
</dbReference>
<evidence type="ECO:0008006" key="7">
    <source>
        <dbReference type="Google" id="ProtNLM"/>
    </source>
</evidence>